<dbReference type="InterPro" id="IPR004842">
    <property type="entry name" value="SLC12A_fam"/>
</dbReference>
<evidence type="ECO:0000256" key="4">
    <source>
        <dbReference type="ARBA" id="ARBA00023136"/>
    </source>
</evidence>
<dbReference type="PANTHER" id="PTHR11827:SF100">
    <property type="entry name" value="CATION-CHLORIDE COTRANSPORTER 1"/>
    <property type="match status" value="1"/>
</dbReference>
<evidence type="ECO:0000259" key="6">
    <source>
        <dbReference type="Pfam" id="PF00324"/>
    </source>
</evidence>
<keyword evidence="4 5" id="KW-0472">Membrane</keyword>
<dbReference type="OrthoDB" id="631057at2759"/>
<evidence type="ECO:0000313" key="7">
    <source>
        <dbReference type="EMBL" id="KAF9619530.1"/>
    </source>
</evidence>
<comment type="subcellular location">
    <subcellularLocation>
        <location evidence="1">Membrane</location>
        <topology evidence="1">Multi-pass membrane protein</topology>
    </subcellularLocation>
</comment>
<dbReference type="Pfam" id="PF00324">
    <property type="entry name" value="AA_permease"/>
    <property type="match status" value="1"/>
</dbReference>
<organism evidence="7 8">
    <name type="scientific">Coptis chinensis</name>
    <dbReference type="NCBI Taxonomy" id="261450"/>
    <lineage>
        <taxon>Eukaryota</taxon>
        <taxon>Viridiplantae</taxon>
        <taxon>Streptophyta</taxon>
        <taxon>Embryophyta</taxon>
        <taxon>Tracheophyta</taxon>
        <taxon>Spermatophyta</taxon>
        <taxon>Magnoliopsida</taxon>
        <taxon>Ranunculales</taxon>
        <taxon>Ranunculaceae</taxon>
        <taxon>Coptidoideae</taxon>
        <taxon>Coptis</taxon>
    </lineage>
</organism>
<feature type="domain" description="Amino acid permease/ SLC12A" evidence="6">
    <location>
        <begin position="24"/>
        <end position="72"/>
    </location>
</feature>
<accession>A0A835IKI3</accession>
<comment type="caution">
    <text evidence="7">The sequence shown here is derived from an EMBL/GenBank/DDBJ whole genome shotgun (WGS) entry which is preliminary data.</text>
</comment>
<dbReference type="GO" id="GO:0015377">
    <property type="term" value="F:chloride:monoatomic cation symporter activity"/>
    <property type="evidence" value="ECO:0007669"/>
    <property type="project" value="InterPro"/>
</dbReference>
<dbReference type="AlphaFoldDB" id="A0A835IKI3"/>
<evidence type="ECO:0000256" key="1">
    <source>
        <dbReference type="ARBA" id="ARBA00004141"/>
    </source>
</evidence>
<feature type="transmembrane region" description="Helical" evidence="5">
    <location>
        <begin position="37"/>
        <end position="57"/>
    </location>
</feature>
<dbReference type="PANTHER" id="PTHR11827">
    <property type="entry name" value="SOLUTE CARRIER FAMILY 12, CATION COTRANSPORTERS"/>
    <property type="match status" value="1"/>
</dbReference>
<dbReference type="InterPro" id="IPR004841">
    <property type="entry name" value="AA-permease/SLC12A_dom"/>
</dbReference>
<sequence length="199" mass="21602">MTYNIKGCKVRTLVADVIHKGLRQEWIVGMAGILDSLLLVSFCGLCTFLTTLSLSAIATNGALKGGGPYYLIGLAVYAGITGLSSTTFKDNLSSEFQRTNKAGVPDRWINCRSHPVSLPRMAAQISEPESQPSSTVTPQVQTSCRKKKSDDATFLQDIKEHLDEFMFGMSKVVAERNAEQNAAVKEVESLLPLKTSVAD</sequence>
<dbReference type="Proteomes" id="UP000631114">
    <property type="component" value="Unassembled WGS sequence"/>
</dbReference>
<dbReference type="EMBL" id="JADFTS010000002">
    <property type="protein sequence ID" value="KAF9619530.1"/>
    <property type="molecule type" value="Genomic_DNA"/>
</dbReference>
<reference evidence="7 8" key="1">
    <citation type="submission" date="2020-10" db="EMBL/GenBank/DDBJ databases">
        <title>The Coptis chinensis genome and diversification of protoberbering-type alkaloids.</title>
        <authorList>
            <person name="Wang B."/>
            <person name="Shu S."/>
            <person name="Song C."/>
            <person name="Liu Y."/>
        </authorList>
    </citation>
    <scope>NUCLEOTIDE SEQUENCE [LARGE SCALE GENOMIC DNA]</scope>
    <source>
        <strain evidence="7">HL-2020</strain>
        <tissue evidence="7">Leaf</tissue>
    </source>
</reference>
<keyword evidence="8" id="KW-1185">Reference proteome</keyword>
<protein>
    <recommendedName>
        <fullName evidence="6">Amino acid permease/ SLC12A domain-containing protein</fullName>
    </recommendedName>
</protein>
<feature type="transmembrane region" description="Helical" evidence="5">
    <location>
        <begin position="69"/>
        <end position="88"/>
    </location>
</feature>
<gene>
    <name evidence="7" type="ORF">IFM89_007278</name>
</gene>
<evidence type="ECO:0000313" key="8">
    <source>
        <dbReference type="Proteomes" id="UP000631114"/>
    </source>
</evidence>
<proteinExistence type="predicted"/>
<keyword evidence="3 5" id="KW-1133">Transmembrane helix</keyword>
<dbReference type="GO" id="GO:0016020">
    <property type="term" value="C:membrane"/>
    <property type="evidence" value="ECO:0007669"/>
    <property type="project" value="UniProtKB-SubCell"/>
</dbReference>
<evidence type="ECO:0000256" key="3">
    <source>
        <dbReference type="ARBA" id="ARBA00022989"/>
    </source>
</evidence>
<keyword evidence="2 5" id="KW-0812">Transmembrane</keyword>
<evidence type="ECO:0000256" key="2">
    <source>
        <dbReference type="ARBA" id="ARBA00022692"/>
    </source>
</evidence>
<evidence type="ECO:0000256" key="5">
    <source>
        <dbReference type="SAM" id="Phobius"/>
    </source>
</evidence>
<name>A0A835IKI3_9MAGN</name>